<feature type="domain" description="Fido" evidence="1">
    <location>
        <begin position="124"/>
        <end position="276"/>
    </location>
</feature>
<keyword evidence="2" id="KW-0614">Plasmid</keyword>
<evidence type="ECO:0000259" key="1">
    <source>
        <dbReference type="PROSITE" id="PS51459"/>
    </source>
</evidence>
<evidence type="ECO:0000313" key="2">
    <source>
        <dbReference type="EMBL" id="BDD02483.1"/>
    </source>
</evidence>
<accession>A0ABN6LH50</accession>
<keyword evidence="2" id="KW-0131">Cell cycle</keyword>
<dbReference type="PROSITE" id="PS51459">
    <property type="entry name" value="FIDO"/>
    <property type="match status" value="1"/>
</dbReference>
<dbReference type="InterPro" id="IPR036597">
    <property type="entry name" value="Fido-like_dom_sf"/>
</dbReference>
<gene>
    <name evidence="2" type="ORF">PEPS_47630</name>
</gene>
<protein>
    <submittedName>
        <fullName evidence="2">Cell division protein Fic</fullName>
    </submittedName>
</protein>
<dbReference type="PANTHER" id="PTHR13504:SF33">
    <property type="entry name" value="FIC FAMILY PROTEIN"/>
    <property type="match status" value="1"/>
</dbReference>
<dbReference type="GO" id="GO:0051301">
    <property type="term" value="P:cell division"/>
    <property type="evidence" value="ECO:0007669"/>
    <property type="project" value="UniProtKB-KW"/>
</dbReference>
<reference evidence="2 3" key="1">
    <citation type="submission" date="2021-12" db="EMBL/GenBank/DDBJ databases">
        <title>Genome sequencing of bacteria with rrn-lacking chromosome and rrn-plasmid.</title>
        <authorList>
            <person name="Anda M."/>
            <person name="Iwasaki W."/>
        </authorList>
    </citation>
    <scope>NUCLEOTIDE SEQUENCE [LARGE SCALE GENOMIC DNA]</scope>
    <source>
        <strain evidence="2 3">NBRC 101262</strain>
        <plasmid evidence="2 3">pPP11</plasmid>
    </source>
</reference>
<organism evidence="2 3">
    <name type="scientific">Persicobacter psychrovividus</name>
    <dbReference type="NCBI Taxonomy" id="387638"/>
    <lineage>
        <taxon>Bacteria</taxon>
        <taxon>Pseudomonadati</taxon>
        <taxon>Bacteroidota</taxon>
        <taxon>Cytophagia</taxon>
        <taxon>Cytophagales</taxon>
        <taxon>Persicobacteraceae</taxon>
        <taxon>Persicobacter</taxon>
    </lineage>
</organism>
<sequence>MNANEYELIEVPRLKYNHQDWPNFTFDPQKVYMLLADVMEHYGAVKGRFTDSSLEITNEVITKMMADEIVSSAEIEGEYLKEQDAIASIKKTLFDKHSEDKRYRNTDGFAEALIDAVSDFDAPLTRDRLFHWHRLLFPDQKDGHGQSMNVGAFTKDRMVIQSGEDQVIYMAPPVERINMEMNMFLSWFNANAQMPAFIKAGIAHLYFEIIHPFEDGNGRIGRLLIDRILAQHDRSSLRLLGMSSFLKQNQKEYYQQLNYHSKGNLDATDFVLWFLNATKAALEMTSEKLDQILIKERFWRQFRGMSLNDRQRKILELLLSGEFVGDLTAQKWTKLGKCSLDTALRDIDYLVEKGALKPLTDGQRKQKFGLGV</sequence>
<dbReference type="Gene3D" id="1.10.3290.10">
    <property type="entry name" value="Fido-like domain"/>
    <property type="match status" value="1"/>
</dbReference>
<keyword evidence="3" id="KW-1185">Reference proteome</keyword>
<dbReference type="Proteomes" id="UP001354989">
    <property type="component" value="Plasmid pPP11"/>
</dbReference>
<proteinExistence type="predicted"/>
<dbReference type="Pfam" id="PF13776">
    <property type="entry name" value="DUF4172"/>
    <property type="match status" value="1"/>
</dbReference>
<dbReference type="RefSeq" id="WP_338399673.1">
    <property type="nucleotide sequence ID" value="NZ_AP025303.1"/>
</dbReference>
<dbReference type="EMBL" id="AP025303">
    <property type="protein sequence ID" value="BDD02483.1"/>
    <property type="molecule type" value="Genomic_DNA"/>
</dbReference>
<dbReference type="InterPro" id="IPR040198">
    <property type="entry name" value="Fido_containing"/>
</dbReference>
<name>A0ABN6LH50_9BACT</name>
<dbReference type="SUPFAM" id="SSF140931">
    <property type="entry name" value="Fic-like"/>
    <property type="match status" value="1"/>
</dbReference>
<dbReference type="InterPro" id="IPR003812">
    <property type="entry name" value="Fido"/>
</dbReference>
<dbReference type="InterPro" id="IPR025230">
    <property type="entry name" value="DUF4172"/>
</dbReference>
<dbReference type="Pfam" id="PF02661">
    <property type="entry name" value="Fic"/>
    <property type="match status" value="1"/>
</dbReference>
<keyword evidence="2" id="KW-0132">Cell division</keyword>
<dbReference type="PANTHER" id="PTHR13504">
    <property type="entry name" value="FIDO DOMAIN-CONTAINING PROTEIN DDB_G0283145"/>
    <property type="match status" value="1"/>
</dbReference>
<geneLocation type="plasmid" evidence="2 3">
    <name>pPP11</name>
</geneLocation>
<evidence type="ECO:0000313" key="3">
    <source>
        <dbReference type="Proteomes" id="UP001354989"/>
    </source>
</evidence>